<name>A0A7W2AIX8_9BACL</name>
<evidence type="ECO:0000259" key="1">
    <source>
        <dbReference type="Pfam" id="PF11127"/>
    </source>
</evidence>
<accession>A0A7W2AIX8</accession>
<dbReference type="InterPro" id="IPR021309">
    <property type="entry name" value="YgaP-like_TM"/>
</dbReference>
<organism evidence="2 3">
    <name type="scientific">Thermoactinomyces daqus</name>
    <dbReference type="NCBI Taxonomy" id="1329516"/>
    <lineage>
        <taxon>Bacteria</taxon>
        <taxon>Bacillati</taxon>
        <taxon>Bacillota</taxon>
        <taxon>Bacilli</taxon>
        <taxon>Bacillales</taxon>
        <taxon>Thermoactinomycetaceae</taxon>
        <taxon>Thermoactinomyces</taxon>
    </lineage>
</organism>
<sequence>MQKNIGTLDALLRITCGLVGLAWCTSKGRRNFPFLIALASAMKVAEGLTRYCPVLALFGKNTLGNKGNM</sequence>
<evidence type="ECO:0000313" key="2">
    <source>
        <dbReference type="EMBL" id="MBA4543358.1"/>
    </source>
</evidence>
<keyword evidence="3" id="KW-1185">Reference proteome</keyword>
<proteinExistence type="predicted"/>
<dbReference type="AlphaFoldDB" id="A0A7W2AIX8"/>
<gene>
    <name evidence="2" type="ORF">H1164_10670</name>
</gene>
<dbReference type="EMBL" id="JACEIP010000015">
    <property type="protein sequence ID" value="MBA4543358.1"/>
    <property type="molecule type" value="Genomic_DNA"/>
</dbReference>
<feature type="domain" description="Inner membrane protein YgaP-like transmembrane" evidence="1">
    <location>
        <begin position="1"/>
        <end position="64"/>
    </location>
</feature>
<reference evidence="2 3" key="1">
    <citation type="submission" date="2020-07" db="EMBL/GenBank/DDBJ databases">
        <authorList>
            <person name="Feng H."/>
        </authorList>
    </citation>
    <scope>NUCLEOTIDE SEQUENCE [LARGE SCALE GENOMIC DNA]</scope>
    <source>
        <strain evidence="3">s-11</strain>
    </source>
</reference>
<dbReference type="RefSeq" id="WP_033101352.1">
    <property type="nucleotide sequence ID" value="NZ_JACEIP010000015.1"/>
</dbReference>
<dbReference type="OrthoDB" id="5405951at2"/>
<dbReference type="Proteomes" id="UP000530514">
    <property type="component" value="Unassembled WGS sequence"/>
</dbReference>
<evidence type="ECO:0000313" key="3">
    <source>
        <dbReference type="Proteomes" id="UP000530514"/>
    </source>
</evidence>
<dbReference type="Pfam" id="PF11127">
    <property type="entry name" value="YgaP-like_TM"/>
    <property type="match status" value="1"/>
</dbReference>
<comment type="caution">
    <text evidence="2">The sequence shown here is derived from an EMBL/GenBank/DDBJ whole genome shotgun (WGS) entry which is preliminary data.</text>
</comment>
<protein>
    <submittedName>
        <fullName evidence="2">DUF2892 domain-containing protein</fullName>
    </submittedName>
</protein>